<evidence type="ECO:0000313" key="4">
    <source>
        <dbReference type="Proteomes" id="UP000326202"/>
    </source>
</evidence>
<feature type="domain" description="Porin" evidence="2">
    <location>
        <begin position="10"/>
        <end position="360"/>
    </location>
</feature>
<name>A0A5J6MQF5_9PROT</name>
<dbReference type="OrthoDB" id="6758483at2"/>
<feature type="signal peptide" evidence="1">
    <location>
        <begin position="1"/>
        <end position="23"/>
    </location>
</feature>
<dbReference type="GO" id="GO:0015288">
    <property type="term" value="F:porin activity"/>
    <property type="evidence" value="ECO:0007669"/>
    <property type="project" value="InterPro"/>
</dbReference>
<evidence type="ECO:0000259" key="2">
    <source>
        <dbReference type="Pfam" id="PF13609"/>
    </source>
</evidence>
<evidence type="ECO:0000256" key="1">
    <source>
        <dbReference type="SAM" id="SignalP"/>
    </source>
</evidence>
<dbReference type="Proteomes" id="UP000326202">
    <property type="component" value="Chromosome"/>
</dbReference>
<dbReference type="SUPFAM" id="SSF56935">
    <property type="entry name" value="Porins"/>
    <property type="match status" value="1"/>
</dbReference>
<accession>A0A5J6MQF5</accession>
<dbReference type="Pfam" id="PF13609">
    <property type="entry name" value="Porin_4"/>
    <property type="match status" value="1"/>
</dbReference>
<protein>
    <submittedName>
        <fullName evidence="3">Porin</fullName>
    </submittedName>
</protein>
<dbReference type="EMBL" id="CP042906">
    <property type="protein sequence ID" value="QEX19912.1"/>
    <property type="molecule type" value="Genomic_DNA"/>
</dbReference>
<dbReference type="KEGG" id="htq:FRZ44_52270"/>
<feature type="chain" id="PRO_5023889381" evidence="1">
    <location>
        <begin position="24"/>
        <end position="385"/>
    </location>
</feature>
<dbReference type="RefSeq" id="WP_151179930.1">
    <property type="nucleotide sequence ID" value="NZ_CP042906.1"/>
</dbReference>
<dbReference type="GO" id="GO:0016020">
    <property type="term" value="C:membrane"/>
    <property type="evidence" value="ECO:0007669"/>
    <property type="project" value="InterPro"/>
</dbReference>
<keyword evidence="4" id="KW-1185">Reference proteome</keyword>
<dbReference type="Gene3D" id="2.40.160.10">
    <property type="entry name" value="Porin"/>
    <property type="match status" value="1"/>
</dbReference>
<reference evidence="3 4" key="1">
    <citation type="submission" date="2019-08" db="EMBL/GenBank/DDBJ databases">
        <title>Hyperibacter terrae gen. nov., sp. nov. and Hyperibacter viscosus sp. nov., two new members in the family Rhodospirillaceae isolated from the rhizosphere of Hypericum perforatum.</title>
        <authorList>
            <person name="Noviana Z."/>
        </authorList>
    </citation>
    <scope>NUCLEOTIDE SEQUENCE [LARGE SCALE GENOMIC DNA]</scope>
    <source>
        <strain evidence="3 4">R5913</strain>
    </source>
</reference>
<keyword evidence="1" id="KW-0732">Signal</keyword>
<dbReference type="AlphaFoldDB" id="A0A5J6MQF5"/>
<dbReference type="InterPro" id="IPR033900">
    <property type="entry name" value="Gram_neg_porin_domain"/>
</dbReference>
<organism evidence="3 4">
    <name type="scientific">Hypericibacter terrae</name>
    <dbReference type="NCBI Taxonomy" id="2602015"/>
    <lineage>
        <taxon>Bacteria</taxon>
        <taxon>Pseudomonadati</taxon>
        <taxon>Pseudomonadota</taxon>
        <taxon>Alphaproteobacteria</taxon>
        <taxon>Rhodospirillales</taxon>
        <taxon>Dongiaceae</taxon>
        <taxon>Hypericibacter</taxon>
    </lineage>
</organism>
<sequence>MKHVLLGTTALVAAGLVASNAHAAQGVQLGIGGYYAAAAGLIFSQNDSNGDPGQHTRDIVFRQDVEIHFKGETTLDNGLTVGARIELEGQQSDDQIDEVWAYFKGGWGQIRFGDDDDASEQLHYLIPNASNDFGVDTPYFEFSNNHGNGFSNGSFQTNSTVLNISGDATKIIYFSPTFAGFSFAISFAPDRRGEDSYSYWSQSGGTTLSNNSGQIQNVVSAALNFDHDFNGVSLATGIGFGEGQFESTGNSANPANGGHNVTTTWGVDGHLIVSFAGFTIGGAGQYRDNWQSASGADLWVAGLGGTYNWDAWTVGLSWSHGDYEYANSGSSSDTIDIVQVTGRYDLGPGISLDGMVGYNTMNAGNHTGHQDDNTWETGVGFFIGF</sequence>
<proteinExistence type="predicted"/>
<evidence type="ECO:0000313" key="3">
    <source>
        <dbReference type="EMBL" id="QEX19912.1"/>
    </source>
</evidence>
<dbReference type="InterPro" id="IPR023614">
    <property type="entry name" value="Porin_dom_sf"/>
</dbReference>
<gene>
    <name evidence="3" type="ORF">FRZ44_52270</name>
</gene>